<keyword evidence="2" id="KW-1003">Cell membrane</keyword>
<dbReference type="InterPro" id="IPR010432">
    <property type="entry name" value="RDD"/>
</dbReference>
<keyword evidence="3 6" id="KW-0812">Transmembrane</keyword>
<comment type="subcellular location">
    <subcellularLocation>
        <location evidence="1">Cell membrane</location>
        <topology evidence="1">Multi-pass membrane protein</topology>
    </subcellularLocation>
</comment>
<sequence length="168" mass="18758">METNETNTIERPAFLPHFGGFWIRVCAFLFDLMVIAALNGLLIYPVFRLSGLEMGSGMFSGINIATGIIFFAYFVLMTKFFGQTLGKMIFGLKVVSADGERPGWIAVLIRELAGRYIYTSITFFGLPFLAILYVVAAFTPKKQAIHDLFADTTVIHERTVVRAETVKV</sequence>
<feature type="transmembrane region" description="Helical" evidence="6">
    <location>
        <begin position="56"/>
        <end position="76"/>
    </location>
</feature>
<organism evidence="8 9">
    <name type="scientific">Jeotgalibacillus malaysiensis</name>
    <dbReference type="NCBI Taxonomy" id="1508404"/>
    <lineage>
        <taxon>Bacteria</taxon>
        <taxon>Bacillati</taxon>
        <taxon>Bacillota</taxon>
        <taxon>Bacilli</taxon>
        <taxon>Bacillales</taxon>
        <taxon>Caryophanaceae</taxon>
        <taxon>Jeotgalibacillus</taxon>
    </lineage>
</organism>
<feature type="transmembrane region" description="Helical" evidence="6">
    <location>
        <begin position="116"/>
        <end position="138"/>
    </location>
</feature>
<dbReference type="KEGG" id="jeo:JMA_24520"/>
<evidence type="ECO:0000313" key="9">
    <source>
        <dbReference type="Proteomes" id="UP000031449"/>
    </source>
</evidence>
<evidence type="ECO:0000256" key="1">
    <source>
        <dbReference type="ARBA" id="ARBA00004651"/>
    </source>
</evidence>
<evidence type="ECO:0000256" key="6">
    <source>
        <dbReference type="SAM" id="Phobius"/>
    </source>
</evidence>
<keyword evidence="4 6" id="KW-1133">Transmembrane helix</keyword>
<keyword evidence="9" id="KW-1185">Reference proteome</keyword>
<keyword evidence="5 6" id="KW-0472">Membrane</keyword>
<feature type="domain" description="RDD" evidence="7">
    <location>
        <begin position="19"/>
        <end position="150"/>
    </location>
</feature>
<dbReference type="Proteomes" id="UP000031449">
    <property type="component" value="Chromosome"/>
</dbReference>
<dbReference type="GO" id="GO:0005886">
    <property type="term" value="C:plasma membrane"/>
    <property type="evidence" value="ECO:0007669"/>
    <property type="project" value="UniProtKB-SubCell"/>
</dbReference>
<dbReference type="EMBL" id="CP009416">
    <property type="protein sequence ID" value="AJD91769.1"/>
    <property type="molecule type" value="Genomic_DNA"/>
</dbReference>
<evidence type="ECO:0000256" key="4">
    <source>
        <dbReference type="ARBA" id="ARBA00022989"/>
    </source>
</evidence>
<dbReference type="BioCyc" id="JESP1508404:G14D9-11708-MONOMER"/>
<evidence type="ECO:0000259" key="7">
    <source>
        <dbReference type="Pfam" id="PF06271"/>
    </source>
</evidence>
<evidence type="ECO:0000256" key="3">
    <source>
        <dbReference type="ARBA" id="ARBA00022692"/>
    </source>
</evidence>
<name>A0A0B5AUR8_9BACL</name>
<gene>
    <name evidence="8" type="ORF">JMA_24520</name>
</gene>
<dbReference type="HOGENOM" id="CLU_053152_2_2_9"/>
<reference evidence="8 9" key="1">
    <citation type="submission" date="2014-08" db="EMBL/GenBank/DDBJ databases">
        <title>Complete genome of a marine bacteria Jeotgalibacillus malaysiensis.</title>
        <authorList>
            <person name="Yaakop A.S."/>
            <person name="Chan K.-G."/>
            <person name="Goh K.M."/>
        </authorList>
    </citation>
    <scope>NUCLEOTIDE SEQUENCE [LARGE SCALE GENOMIC DNA]</scope>
    <source>
        <strain evidence="8 9">D5</strain>
    </source>
</reference>
<dbReference type="OrthoDB" id="9793824at2"/>
<feature type="transmembrane region" description="Helical" evidence="6">
    <location>
        <begin position="21"/>
        <end position="44"/>
    </location>
</feature>
<dbReference type="PANTHER" id="PTHR36115:SF9">
    <property type="entry name" value="LMO1584 PROTEIN"/>
    <property type="match status" value="1"/>
</dbReference>
<dbReference type="STRING" id="1508404.JMA_24520"/>
<accession>A0A0B5AUR8</accession>
<dbReference type="AlphaFoldDB" id="A0A0B5AUR8"/>
<evidence type="ECO:0000256" key="2">
    <source>
        <dbReference type="ARBA" id="ARBA00022475"/>
    </source>
</evidence>
<dbReference type="InterPro" id="IPR051791">
    <property type="entry name" value="Pra-immunoreactive"/>
</dbReference>
<evidence type="ECO:0000256" key="5">
    <source>
        <dbReference type="ARBA" id="ARBA00023136"/>
    </source>
</evidence>
<evidence type="ECO:0000313" key="8">
    <source>
        <dbReference type="EMBL" id="AJD91769.1"/>
    </source>
</evidence>
<dbReference type="PANTHER" id="PTHR36115">
    <property type="entry name" value="PROLINE-RICH ANTIGEN HOMOLOG-RELATED"/>
    <property type="match status" value="1"/>
</dbReference>
<dbReference type="Pfam" id="PF06271">
    <property type="entry name" value="RDD"/>
    <property type="match status" value="1"/>
</dbReference>
<protein>
    <recommendedName>
        <fullName evidence="7">RDD domain-containing protein</fullName>
    </recommendedName>
</protein>
<proteinExistence type="predicted"/>